<reference evidence="3 4" key="1">
    <citation type="submission" date="2013-03" db="EMBL/GenBank/DDBJ databases">
        <title>The Genome Sequence of Phialophora europaea CBS 101466.</title>
        <authorList>
            <consortium name="The Broad Institute Genomics Platform"/>
            <person name="Cuomo C."/>
            <person name="de Hoog S."/>
            <person name="Gorbushina A."/>
            <person name="Walker B."/>
            <person name="Young S.K."/>
            <person name="Zeng Q."/>
            <person name="Gargeya S."/>
            <person name="Fitzgerald M."/>
            <person name="Haas B."/>
            <person name="Abouelleil A."/>
            <person name="Allen A.W."/>
            <person name="Alvarado L."/>
            <person name="Arachchi H.M."/>
            <person name="Berlin A.M."/>
            <person name="Chapman S.B."/>
            <person name="Gainer-Dewar J."/>
            <person name="Goldberg J."/>
            <person name="Griggs A."/>
            <person name="Gujja S."/>
            <person name="Hansen M."/>
            <person name="Howarth C."/>
            <person name="Imamovic A."/>
            <person name="Ireland A."/>
            <person name="Larimer J."/>
            <person name="McCowan C."/>
            <person name="Murphy C."/>
            <person name="Pearson M."/>
            <person name="Poon T.W."/>
            <person name="Priest M."/>
            <person name="Roberts A."/>
            <person name="Saif S."/>
            <person name="Shea T."/>
            <person name="Sisk P."/>
            <person name="Sykes S."/>
            <person name="Wortman J."/>
            <person name="Nusbaum C."/>
            <person name="Birren B."/>
        </authorList>
    </citation>
    <scope>NUCLEOTIDE SEQUENCE [LARGE SCALE GENOMIC DNA]</scope>
    <source>
        <strain evidence="3 4">CBS 101466</strain>
    </source>
</reference>
<dbReference type="GeneID" id="19971605"/>
<protein>
    <recommendedName>
        <fullName evidence="2">Heterokaryon incompatibility domain-containing protein</fullName>
    </recommendedName>
</protein>
<keyword evidence="4" id="KW-1185">Reference proteome</keyword>
<dbReference type="VEuPathDB" id="FungiDB:HMPREF1541_04266"/>
<dbReference type="Pfam" id="PF06985">
    <property type="entry name" value="HET"/>
    <property type="match status" value="1"/>
</dbReference>
<evidence type="ECO:0000313" key="3">
    <source>
        <dbReference type="EMBL" id="ETN39991.1"/>
    </source>
</evidence>
<dbReference type="PANTHER" id="PTHR33112">
    <property type="entry name" value="DOMAIN PROTEIN, PUTATIVE-RELATED"/>
    <property type="match status" value="1"/>
</dbReference>
<dbReference type="STRING" id="1220924.W2RU15"/>
<dbReference type="OrthoDB" id="5125733at2759"/>
<organism evidence="3 4">
    <name type="scientific">Cyphellophora europaea (strain CBS 101466)</name>
    <name type="common">Phialophora europaea</name>
    <dbReference type="NCBI Taxonomy" id="1220924"/>
    <lineage>
        <taxon>Eukaryota</taxon>
        <taxon>Fungi</taxon>
        <taxon>Dikarya</taxon>
        <taxon>Ascomycota</taxon>
        <taxon>Pezizomycotina</taxon>
        <taxon>Eurotiomycetes</taxon>
        <taxon>Chaetothyriomycetidae</taxon>
        <taxon>Chaetothyriales</taxon>
        <taxon>Cyphellophoraceae</taxon>
        <taxon>Cyphellophora</taxon>
    </lineage>
</organism>
<gene>
    <name evidence="3" type="ORF">HMPREF1541_04266</name>
</gene>
<name>W2RU15_CYPE1</name>
<evidence type="ECO:0000313" key="4">
    <source>
        <dbReference type="Proteomes" id="UP000030752"/>
    </source>
</evidence>
<dbReference type="eggNOG" id="ENOG502SJ3V">
    <property type="taxonomic scope" value="Eukaryota"/>
</dbReference>
<evidence type="ECO:0000256" key="1">
    <source>
        <dbReference type="SAM" id="Phobius"/>
    </source>
</evidence>
<evidence type="ECO:0000259" key="2">
    <source>
        <dbReference type="Pfam" id="PF06985"/>
    </source>
</evidence>
<keyword evidence="1" id="KW-0812">Transmembrane</keyword>
<dbReference type="AlphaFoldDB" id="W2RU15"/>
<feature type="transmembrane region" description="Helical" evidence="1">
    <location>
        <begin position="608"/>
        <end position="626"/>
    </location>
</feature>
<dbReference type="RefSeq" id="XP_008716834.1">
    <property type="nucleotide sequence ID" value="XM_008718612.1"/>
</dbReference>
<dbReference type="Proteomes" id="UP000030752">
    <property type="component" value="Unassembled WGS sequence"/>
</dbReference>
<dbReference type="PANTHER" id="PTHR33112:SF16">
    <property type="entry name" value="HETEROKARYON INCOMPATIBILITY DOMAIN-CONTAINING PROTEIN"/>
    <property type="match status" value="1"/>
</dbReference>
<proteinExistence type="predicted"/>
<keyword evidence="1" id="KW-0472">Membrane</keyword>
<dbReference type="HOGENOM" id="CLU_002639_5_0_1"/>
<sequence>MVCKVCQEMLYGHKGRIGSGSQLSLTFRHDKLKNLRDPGAKAGCYICRILAENLASGKRVTDEIEAGSEYLTATLRPAKRRSGVFHLDFKLGGDDSITSFVLRQNAKDAAPVSSPKPVSASTADPKVIQIARDWIHQCVTHHSKCRAQSDGEWHPSRLLDLQPMLEGGRASELIKLVTRKDDVGNQPDMEGPYVTLSHRWGRKPFLKLTRQTLRTFFDGIPLSTLPCTFRDVIKVTCELGIRWLWIDALCIIQEDDGLRDWLEESASMEKVYANSYCNISATAAMDSSEGLFSSRDTNWNWVETVTLNTKDIREGTQENVSCTILDPFFWPKYVDDAPVNRRSWVYQERLLAPRVLHWCRDQIAFECREGNRAECRPDELPHFRLRSGTLVDDVRLKSVDIEAGKQLRVIREGSSNSSMNPSRLARMVDEVDGIFHLYELWKHWVQVYSKMDLTNSQDRLIALSGIARMMTTRMEEAGIRDKYIAGMWQNYMASQLLWFVNEGLGADRQPFQNTRPTTYRAPTFSWASVETPRGITFPETTDQGLLVQVEVVRLTYRTAKDRFGLLTDGYIVLRGILRKIELTDHVQARRPPPTKFEAFIRSYDWNMWLLRSIVSLVVTIIIHLLLWRLRPFFLWSVPALLAHFAAITICFHFRSLQQQQADEPEEKPFDPVDENRYTWRLIVDGKPTGKTYEQVWLDSPLSEPSIFGPGAQVYCMPVLRDRSHLKCLLLQAKDGEYGMRYQRIGMTRVSSITKALLHDLTTPPGKNESELGEYYWGSERKLGGESTICIV</sequence>
<feature type="domain" description="Heterokaryon incompatibility" evidence="2">
    <location>
        <begin position="193"/>
        <end position="348"/>
    </location>
</feature>
<keyword evidence="1" id="KW-1133">Transmembrane helix</keyword>
<feature type="transmembrane region" description="Helical" evidence="1">
    <location>
        <begin position="632"/>
        <end position="653"/>
    </location>
</feature>
<accession>W2RU15</accession>
<dbReference type="EMBL" id="KB822720">
    <property type="protein sequence ID" value="ETN39991.1"/>
    <property type="molecule type" value="Genomic_DNA"/>
</dbReference>
<dbReference type="InterPro" id="IPR010730">
    <property type="entry name" value="HET"/>
</dbReference>
<dbReference type="InParanoid" id="W2RU15"/>